<sequence length="464" mass="51207">MAKRVQRAATHWTLSSIVLHVARYVYVQADVVAFLRALASYAHDEHLRALLTLLEAKPGLWPRADVDDLSAMHRPTVLQALPALCKIYAHQSVGADFCHGTPLPPTADVHAYATDVYQLGADFGPWVPNIVKLHTGVHCDTAPLDVPRLQPVLASCPKLLVLSIKFADAVDKATMDTLLAAVVAACPRLSKLRFQAVPFVLESCESLLTWVKRPRARTLRLTGVDFSAAAATTLARALLSSPTLRSVALEHTKNLSQALLDPSTLPLEGHLRHLVINANHVAMDATFPVSLTTMDVRCATLIDIVPPRLPEYISFFRVKMSDAAFTMLCGILGSSKTLARLDVAHAELRPNQVAKLIKTLPLWLNRQNHACAVRLGVTSALDVERLITAMTRMRILHKVKIELYDNEALNKAACKRLVTALWATSSVALRFESLFWDPTVEIDLQAHATRCNVRHSDGWYRLPL</sequence>
<dbReference type="RefSeq" id="XP_008612298.1">
    <property type="nucleotide sequence ID" value="XM_008614076.1"/>
</dbReference>
<keyword evidence="2" id="KW-1185">Reference proteome</keyword>
<dbReference type="InterPro" id="IPR032675">
    <property type="entry name" value="LRR_dom_sf"/>
</dbReference>
<evidence type="ECO:0000313" key="2">
    <source>
        <dbReference type="Proteomes" id="UP000030762"/>
    </source>
</evidence>
<evidence type="ECO:0008006" key="3">
    <source>
        <dbReference type="Google" id="ProtNLM"/>
    </source>
</evidence>
<reference evidence="1 2" key="1">
    <citation type="submission" date="2012-04" db="EMBL/GenBank/DDBJ databases">
        <title>The Genome Sequence of Saprolegnia declina VS20.</title>
        <authorList>
            <consortium name="The Broad Institute Genome Sequencing Platform"/>
            <person name="Russ C."/>
            <person name="Nusbaum C."/>
            <person name="Tyler B."/>
            <person name="van West P."/>
            <person name="Dieguez-Uribeondo J."/>
            <person name="de Bruijn I."/>
            <person name="Tripathy S."/>
            <person name="Jiang R."/>
            <person name="Young S.K."/>
            <person name="Zeng Q."/>
            <person name="Gargeya S."/>
            <person name="Fitzgerald M."/>
            <person name="Haas B."/>
            <person name="Abouelleil A."/>
            <person name="Alvarado L."/>
            <person name="Arachchi H.M."/>
            <person name="Berlin A."/>
            <person name="Chapman S.B."/>
            <person name="Goldberg J."/>
            <person name="Griggs A."/>
            <person name="Gujja S."/>
            <person name="Hansen M."/>
            <person name="Howarth C."/>
            <person name="Imamovic A."/>
            <person name="Larimer J."/>
            <person name="McCowen C."/>
            <person name="Montmayeur A."/>
            <person name="Murphy C."/>
            <person name="Neiman D."/>
            <person name="Pearson M."/>
            <person name="Priest M."/>
            <person name="Roberts A."/>
            <person name="Saif S."/>
            <person name="Shea T."/>
            <person name="Sisk P."/>
            <person name="Sykes S."/>
            <person name="Wortman J."/>
            <person name="Nusbaum C."/>
            <person name="Birren B."/>
        </authorList>
    </citation>
    <scope>NUCLEOTIDE SEQUENCE [LARGE SCALE GENOMIC DNA]</scope>
    <source>
        <strain evidence="1 2">VS20</strain>
    </source>
</reference>
<dbReference type="Proteomes" id="UP000030762">
    <property type="component" value="Unassembled WGS sequence"/>
</dbReference>
<dbReference type="VEuPathDB" id="FungiDB:SDRG_08205"/>
<dbReference type="GeneID" id="19948932"/>
<proteinExistence type="predicted"/>
<dbReference type="AlphaFoldDB" id="T0QI78"/>
<dbReference type="Gene3D" id="3.80.10.10">
    <property type="entry name" value="Ribonuclease Inhibitor"/>
    <property type="match status" value="1"/>
</dbReference>
<accession>T0QI78</accession>
<name>T0QI78_SAPDV</name>
<dbReference type="EMBL" id="JH767155">
    <property type="protein sequence ID" value="EQC34436.1"/>
    <property type="molecule type" value="Genomic_DNA"/>
</dbReference>
<evidence type="ECO:0000313" key="1">
    <source>
        <dbReference type="EMBL" id="EQC34436.1"/>
    </source>
</evidence>
<organism evidence="1 2">
    <name type="scientific">Saprolegnia diclina (strain VS20)</name>
    <dbReference type="NCBI Taxonomy" id="1156394"/>
    <lineage>
        <taxon>Eukaryota</taxon>
        <taxon>Sar</taxon>
        <taxon>Stramenopiles</taxon>
        <taxon>Oomycota</taxon>
        <taxon>Saprolegniomycetes</taxon>
        <taxon>Saprolegniales</taxon>
        <taxon>Saprolegniaceae</taxon>
        <taxon>Saprolegnia</taxon>
    </lineage>
</organism>
<protein>
    <recommendedName>
        <fullName evidence="3">F-box domain-containing protein</fullName>
    </recommendedName>
</protein>
<gene>
    <name evidence="1" type="ORF">SDRG_08205</name>
</gene>
<dbReference type="InParanoid" id="T0QI78"/>
<dbReference type="SUPFAM" id="SSF52047">
    <property type="entry name" value="RNI-like"/>
    <property type="match status" value="1"/>
</dbReference>